<keyword evidence="3" id="KW-1185">Reference proteome</keyword>
<feature type="compositionally biased region" description="Pro residues" evidence="1">
    <location>
        <begin position="182"/>
        <end position="201"/>
    </location>
</feature>
<dbReference type="Pfam" id="PF03004">
    <property type="entry name" value="Transposase_24"/>
    <property type="match status" value="1"/>
</dbReference>
<evidence type="ECO:0000256" key="1">
    <source>
        <dbReference type="SAM" id="MobiDB-lite"/>
    </source>
</evidence>
<dbReference type="InterPro" id="IPR004252">
    <property type="entry name" value="Probable_transposase_24"/>
</dbReference>
<comment type="caution">
    <text evidence="2">The sequence shown here is derived from an EMBL/GenBank/DDBJ whole genome shotgun (WGS) entry which is preliminary data.</text>
</comment>
<organism evidence="2 3">
    <name type="scientific">Stylosanthes scabra</name>
    <dbReference type="NCBI Taxonomy" id="79078"/>
    <lineage>
        <taxon>Eukaryota</taxon>
        <taxon>Viridiplantae</taxon>
        <taxon>Streptophyta</taxon>
        <taxon>Embryophyta</taxon>
        <taxon>Tracheophyta</taxon>
        <taxon>Spermatophyta</taxon>
        <taxon>Magnoliopsida</taxon>
        <taxon>eudicotyledons</taxon>
        <taxon>Gunneridae</taxon>
        <taxon>Pentapetalae</taxon>
        <taxon>rosids</taxon>
        <taxon>fabids</taxon>
        <taxon>Fabales</taxon>
        <taxon>Fabaceae</taxon>
        <taxon>Papilionoideae</taxon>
        <taxon>50 kb inversion clade</taxon>
        <taxon>dalbergioids sensu lato</taxon>
        <taxon>Dalbergieae</taxon>
        <taxon>Pterocarpus clade</taxon>
        <taxon>Stylosanthes</taxon>
    </lineage>
</organism>
<name>A0ABU6YR02_9FABA</name>
<proteinExistence type="predicted"/>
<accession>A0ABU6YR02</accession>
<protein>
    <submittedName>
        <fullName evidence="2">Uncharacterized protein</fullName>
    </submittedName>
</protein>
<evidence type="ECO:0000313" key="3">
    <source>
        <dbReference type="Proteomes" id="UP001341840"/>
    </source>
</evidence>
<gene>
    <name evidence="2" type="ORF">PIB30_087255</name>
</gene>
<feature type="region of interest" description="Disordered" evidence="1">
    <location>
        <begin position="1"/>
        <end position="23"/>
    </location>
</feature>
<sequence>MALEMGRTPSFSEVFERTHTRKKDRSWVDKRSHDCKAFEAEKNRLQAERQAIIDAGGSEPPPINDEAIWLRISGGSKEGRIYGKGVVPAYFVPLIIGDVDDDDTASGPPDVREQRALTASRGEPSEGCSGRAICDEKVRTLETTLESQSQEVSQLRKAYSDMYSFLEEMRSGGSGSAAFTAMPPPPPSPPPPPTRSPSPPP</sequence>
<evidence type="ECO:0000313" key="2">
    <source>
        <dbReference type="EMBL" id="MED6212832.1"/>
    </source>
</evidence>
<feature type="region of interest" description="Disordered" evidence="1">
    <location>
        <begin position="170"/>
        <end position="201"/>
    </location>
</feature>
<dbReference type="Proteomes" id="UP001341840">
    <property type="component" value="Unassembled WGS sequence"/>
</dbReference>
<reference evidence="2 3" key="1">
    <citation type="journal article" date="2023" name="Plants (Basel)">
        <title>Bridging the Gap: Combining Genomics and Transcriptomics Approaches to Understand Stylosanthes scabra, an Orphan Legume from the Brazilian Caatinga.</title>
        <authorList>
            <person name="Ferreira-Neto J.R.C."/>
            <person name="da Silva M.D."/>
            <person name="Binneck E."/>
            <person name="de Melo N.F."/>
            <person name="da Silva R.H."/>
            <person name="de Melo A.L.T.M."/>
            <person name="Pandolfi V."/>
            <person name="Bustamante F.O."/>
            <person name="Brasileiro-Vidal A.C."/>
            <person name="Benko-Iseppon A.M."/>
        </authorList>
    </citation>
    <scope>NUCLEOTIDE SEQUENCE [LARGE SCALE GENOMIC DNA]</scope>
    <source>
        <tissue evidence="2">Leaves</tissue>
    </source>
</reference>
<dbReference type="EMBL" id="JASCZI010243184">
    <property type="protein sequence ID" value="MED6212832.1"/>
    <property type="molecule type" value="Genomic_DNA"/>
</dbReference>